<accession>A0A914UPM4</accession>
<dbReference type="AlphaFoldDB" id="A0A914UPM4"/>
<evidence type="ECO:0000256" key="5">
    <source>
        <dbReference type="ARBA" id="ARBA00023002"/>
    </source>
</evidence>
<keyword evidence="6" id="KW-0408">Iron</keyword>
<evidence type="ECO:0000256" key="7">
    <source>
        <dbReference type="ARBA" id="ARBA00023033"/>
    </source>
</evidence>
<keyword evidence="4" id="KW-0479">Metal-binding</keyword>
<reference evidence="9" key="1">
    <citation type="submission" date="2022-11" db="UniProtKB">
        <authorList>
            <consortium name="WormBaseParasite"/>
        </authorList>
    </citation>
    <scope>IDENTIFICATION</scope>
</reference>
<dbReference type="InterPro" id="IPR002401">
    <property type="entry name" value="Cyt_P450_E_grp-I"/>
</dbReference>
<dbReference type="GO" id="GO:0005506">
    <property type="term" value="F:iron ion binding"/>
    <property type="evidence" value="ECO:0007669"/>
    <property type="project" value="InterPro"/>
</dbReference>
<keyword evidence="5" id="KW-0560">Oxidoreductase</keyword>
<evidence type="ECO:0000256" key="1">
    <source>
        <dbReference type="ARBA" id="ARBA00001971"/>
    </source>
</evidence>
<keyword evidence="8" id="KW-1185">Reference proteome</keyword>
<dbReference type="GO" id="GO:0020037">
    <property type="term" value="F:heme binding"/>
    <property type="evidence" value="ECO:0007669"/>
    <property type="project" value="InterPro"/>
</dbReference>
<keyword evidence="3" id="KW-0349">Heme</keyword>
<dbReference type="InterPro" id="IPR036396">
    <property type="entry name" value="Cyt_P450_sf"/>
</dbReference>
<dbReference type="WBParaSite" id="PSAMB.scaffold11608size3239.g34281.t1">
    <property type="protein sequence ID" value="PSAMB.scaffold11608size3239.g34281.t1"/>
    <property type="gene ID" value="PSAMB.scaffold11608size3239.g34281"/>
</dbReference>
<evidence type="ECO:0000313" key="9">
    <source>
        <dbReference type="WBParaSite" id="PSAMB.scaffold11608size3239.g34281.t1"/>
    </source>
</evidence>
<keyword evidence="7" id="KW-0503">Monooxygenase</keyword>
<dbReference type="PRINTS" id="PR00385">
    <property type="entry name" value="P450"/>
</dbReference>
<evidence type="ECO:0000256" key="6">
    <source>
        <dbReference type="ARBA" id="ARBA00023004"/>
    </source>
</evidence>
<dbReference type="GO" id="GO:0004497">
    <property type="term" value="F:monooxygenase activity"/>
    <property type="evidence" value="ECO:0007669"/>
    <property type="project" value="UniProtKB-KW"/>
</dbReference>
<evidence type="ECO:0000256" key="2">
    <source>
        <dbReference type="ARBA" id="ARBA00010617"/>
    </source>
</evidence>
<dbReference type="Proteomes" id="UP000887566">
    <property type="component" value="Unplaced"/>
</dbReference>
<dbReference type="Gene3D" id="1.10.630.10">
    <property type="entry name" value="Cytochrome P450"/>
    <property type="match status" value="1"/>
</dbReference>
<organism evidence="8 9">
    <name type="scientific">Plectus sambesii</name>
    <dbReference type="NCBI Taxonomy" id="2011161"/>
    <lineage>
        <taxon>Eukaryota</taxon>
        <taxon>Metazoa</taxon>
        <taxon>Ecdysozoa</taxon>
        <taxon>Nematoda</taxon>
        <taxon>Chromadorea</taxon>
        <taxon>Plectida</taxon>
        <taxon>Plectina</taxon>
        <taxon>Plectoidea</taxon>
        <taxon>Plectidae</taxon>
        <taxon>Plectus</taxon>
    </lineage>
</organism>
<dbReference type="PANTHER" id="PTHR24292">
    <property type="entry name" value="CYTOCHROME P450"/>
    <property type="match status" value="1"/>
</dbReference>
<comment type="similarity">
    <text evidence="2">Belongs to the cytochrome P450 family.</text>
</comment>
<dbReference type="InterPro" id="IPR050476">
    <property type="entry name" value="Insect_CytP450_Detox"/>
</dbReference>
<dbReference type="FunFam" id="1.10.630.10:FF:000182">
    <property type="entry name" value="Cytochrome P450 3A4"/>
    <property type="match status" value="1"/>
</dbReference>
<comment type="cofactor">
    <cofactor evidence="1">
        <name>heme</name>
        <dbReference type="ChEBI" id="CHEBI:30413"/>
    </cofactor>
</comment>
<dbReference type="CDD" id="cd11055">
    <property type="entry name" value="CYP3A-like"/>
    <property type="match status" value="1"/>
</dbReference>
<evidence type="ECO:0000256" key="3">
    <source>
        <dbReference type="ARBA" id="ARBA00022617"/>
    </source>
</evidence>
<dbReference type="PANTHER" id="PTHR24292:SF102">
    <property type="entry name" value="CYTOCHROME P450 FAMILY-RELATED"/>
    <property type="match status" value="1"/>
</dbReference>
<dbReference type="PRINTS" id="PR00463">
    <property type="entry name" value="EP450I"/>
</dbReference>
<name>A0A914UPM4_9BILA</name>
<evidence type="ECO:0000313" key="8">
    <source>
        <dbReference type="Proteomes" id="UP000887566"/>
    </source>
</evidence>
<dbReference type="Pfam" id="PF00067">
    <property type="entry name" value="p450"/>
    <property type="match status" value="1"/>
</dbReference>
<evidence type="ECO:0000256" key="4">
    <source>
        <dbReference type="ARBA" id="ARBA00022723"/>
    </source>
</evidence>
<protein>
    <submittedName>
        <fullName evidence="9">Cytochrome P450 monooxygenase</fullName>
    </submittedName>
</protein>
<dbReference type="SUPFAM" id="SSF48264">
    <property type="entry name" value="Cytochrome P450"/>
    <property type="match status" value="1"/>
</dbReference>
<dbReference type="InterPro" id="IPR001128">
    <property type="entry name" value="Cyt_P450"/>
</dbReference>
<proteinExistence type="inferred from homology"/>
<dbReference type="GO" id="GO:0016705">
    <property type="term" value="F:oxidoreductase activity, acting on paired donors, with incorporation or reduction of molecular oxygen"/>
    <property type="evidence" value="ECO:0007669"/>
    <property type="project" value="InterPro"/>
</dbReference>
<sequence length="453" mass="52027">MLWTVILVLGPILYLLYRHYVNVIKHWKLLGVPGPEPTLVWGNLKSLLNVDYPPPFQLRDWTRKYGKTYGIYEGSRRVLVTSDPDLLQDVFLKKFDHFHGRKMGSLAGNVDKEPNVNVFAARGLRWKRIRTIANPTFSVSNLKKMLPTVQDSVTILVNLLDKHAEDEKAFNIHLYFQELTIDVIARVALGHDESLQGNNPYIELCKALFNRPLRNPFEVGSSLFPEVQPWIRKAATATAKLRGMPFPILFEKLTAVVNERRNNREKYKGRSDFIELFLDAEAEEDWVKEGHHLDHAGDYDKSALKVSKKLTSNEIVAQCFVFLLAGFDTTANSLAYVSYLLATNPDVQAKLYAEIDDICTDEQITYEQITQMKYLDAVMKEGLRLYPLGAFANSRICMKPCTLGNIPIEEGTFVQADVWTIHYDKELWGADADQFRPERWEGEEKRHQMAWLS</sequence>